<evidence type="ECO:0008006" key="6">
    <source>
        <dbReference type="Google" id="ProtNLM"/>
    </source>
</evidence>
<dbReference type="OMA" id="CDEENDQ"/>
<feature type="transmembrane region" description="Helical" evidence="1">
    <location>
        <begin position="104"/>
        <end position="129"/>
    </location>
</feature>
<keyword evidence="5" id="KW-1185">Reference proteome</keyword>
<protein>
    <recommendedName>
        <fullName evidence="6">Legume lectin domain-containing protein</fullName>
    </recommendedName>
</protein>
<dbReference type="EMBL" id="LNRQ01000004">
    <property type="protein sequence ID" value="KZM98508.1"/>
    <property type="molecule type" value="Genomic_DNA"/>
</dbReference>
<keyword evidence="1" id="KW-0472">Membrane</keyword>
<dbReference type="KEGG" id="dcr:108217687"/>
<feature type="signal peptide" evidence="2">
    <location>
        <begin position="1"/>
        <end position="25"/>
    </location>
</feature>
<keyword evidence="1" id="KW-0812">Transmembrane</keyword>
<evidence type="ECO:0000256" key="2">
    <source>
        <dbReference type="SAM" id="SignalP"/>
    </source>
</evidence>
<keyword evidence="2" id="KW-0732">Signal</keyword>
<evidence type="ECO:0000313" key="4">
    <source>
        <dbReference type="EMBL" id="WOG97474.1"/>
    </source>
</evidence>
<dbReference type="PANTHER" id="PTHR35107">
    <property type="entry name" value="EXPRESSED PROTEIN"/>
    <property type="match status" value="1"/>
</dbReference>
<dbReference type="Proteomes" id="UP000077755">
    <property type="component" value="Chromosome 4"/>
</dbReference>
<dbReference type="OrthoDB" id="769005at2759"/>
<proteinExistence type="predicted"/>
<organism evidence="3">
    <name type="scientific">Daucus carota subsp. sativus</name>
    <name type="common">Carrot</name>
    <dbReference type="NCBI Taxonomy" id="79200"/>
    <lineage>
        <taxon>Eukaryota</taxon>
        <taxon>Viridiplantae</taxon>
        <taxon>Streptophyta</taxon>
        <taxon>Embryophyta</taxon>
        <taxon>Tracheophyta</taxon>
        <taxon>Spermatophyta</taxon>
        <taxon>Magnoliopsida</taxon>
        <taxon>eudicotyledons</taxon>
        <taxon>Gunneridae</taxon>
        <taxon>Pentapetalae</taxon>
        <taxon>asterids</taxon>
        <taxon>campanulids</taxon>
        <taxon>Apiales</taxon>
        <taxon>Apiaceae</taxon>
        <taxon>Apioideae</taxon>
        <taxon>Scandiceae</taxon>
        <taxon>Daucinae</taxon>
        <taxon>Daucus</taxon>
        <taxon>Daucus sect. Daucus</taxon>
    </lineage>
</organism>
<evidence type="ECO:0000313" key="3">
    <source>
        <dbReference type="EMBL" id="KZM98508.1"/>
    </source>
</evidence>
<reference evidence="3" key="1">
    <citation type="journal article" date="2016" name="Nat. Genet.">
        <title>A high-quality carrot genome assembly provides new insights into carotenoid accumulation and asterid genome evolution.</title>
        <authorList>
            <person name="Iorizzo M."/>
            <person name="Ellison S."/>
            <person name="Senalik D."/>
            <person name="Zeng P."/>
            <person name="Satapoomin P."/>
            <person name="Huang J."/>
            <person name="Bowman M."/>
            <person name="Iovene M."/>
            <person name="Sanseverino W."/>
            <person name="Cavagnaro P."/>
            <person name="Yildiz M."/>
            <person name="Macko-Podgorni A."/>
            <person name="Moranska E."/>
            <person name="Grzebelus E."/>
            <person name="Grzebelus D."/>
            <person name="Ashrafi H."/>
            <person name="Zheng Z."/>
            <person name="Cheng S."/>
            <person name="Spooner D."/>
            <person name="Van Deynze A."/>
            <person name="Simon P."/>
        </authorList>
    </citation>
    <scope>NUCLEOTIDE SEQUENCE [LARGE SCALE GENOMIC DNA]</scope>
    <source>
        <tissue evidence="3">Leaf</tissue>
    </source>
</reference>
<dbReference type="AlphaFoldDB" id="A0A165XTI4"/>
<name>A0A165XTI4_DAUCS</name>
<evidence type="ECO:0000313" key="5">
    <source>
        <dbReference type="Proteomes" id="UP000077755"/>
    </source>
</evidence>
<feature type="chain" id="PRO_5007869212" description="Legume lectin domain-containing protein" evidence="2">
    <location>
        <begin position="26"/>
        <end position="172"/>
    </location>
</feature>
<evidence type="ECO:0000256" key="1">
    <source>
        <dbReference type="SAM" id="Phobius"/>
    </source>
</evidence>
<keyword evidence="1" id="KW-1133">Transmembrane helix</keyword>
<dbReference type="PANTHER" id="PTHR35107:SF2">
    <property type="entry name" value="EXPRESSED PROTEIN"/>
    <property type="match status" value="1"/>
</dbReference>
<dbReference type="EMBL" id="CP093346">
    <property type="protein sequence ID" value="WOG97474.1"/>
    <property type="molecule type" value="Genomic_DNA"/>
</dbReference>
<dbReference type="Gramene" id="KZM98508">
    <property type="protein sequence ID" value="KZM98508"/>
    <property type="gene ID" value="DCAR_014130"/>
</dbReference>
<dbReference type="STRING" id="79200.A0A165XTI4"/>
<gene>
    <name evidence="3" type="ORF">DCAR_014130</name>
    <name evidence="4" type="ORF">DCAR_0416814</name>
</gene>
<reference evidence="4" key="2">
    <citation type="submission" date="2022-03" db="EMBL/GenBank/DDBJ databases">
        <title>Draft title - Genomic analysis of global carrot germplasm unveils the trajectory of domestication and the origin of high carotenoid orange carrot.</title>
        <authorList>
            <person name="Iorizzo M."/>
            <person name="Ellison S."/>
            <person name="Senalik D."/>
            <person name="Macko-Podgorni A."/>
            <person name="Grzebelus D."/>
            <person name="Bostan H."/>
            <person name="Rolling W."/>
            <person name="Curaba J."/>
            <person name="Simon P."/>
        </authorList>
    </citation>
    <scope>NUCLEOTIDE SEQUENCE</scope>
    <source>
        <tissue evidence="4">Leaf</tissue>
    </source>
</reference>
<accession>A0A165XTI4</accession>
<sequence>MATQHHHHQLLFLTTLFTFLTLSAARPCKTIIFISTSTSFTQNPTLLTLYFTNTPQTDPTNTFSANNQFTVLSNQFSQNVKVLEPPQLVENFNSNSIRDRTLDILSIVGALLFGVGSGVLTAAIMYSVWSVLFEGRFDFGGDEDDDQEINNCLKKLGYVVVDNGDIGAKQVD</sequence>